<comment type="caution">
    <text evidence="2">The sequence shown here is derived from an EMBL/GenBank/DDBJ whole genome shotgun (WGS) entry which is preliminary data.</text>
</comment>
<feature type="transmembrane region" description="Helical" evidence="1">
    <location>
        <begin position="21"/>
        <end position="40"/>
    </location>
</feature>
<dbReference type="AlphaFoldDB" id="A0A4R6FBD7"/>
<dbReference type="RefSeq" id="WP_133496946.1">
    <property type="nucleotide sequence ID" value="NZ_BMLU01000016.1"/>
</dbReference>
<keyword evidence="1" id="KW-0812">Transmembrane</keyword>
<reference evidence="2 3" key="1">
    <citation type="submission" date="2019-03" db="EMBL/GenBank/DDBJ databases">
        <title>Genomic Encyclopedia of Type Strains, Phase IV (KMG-IV): sequencing the most valuable type-strain genomes for metagenomic binning, comparative biology and taxonomic classification.</title>
        <authorList>
            <person name="Goeker M."/>
        </authorList>
    </citation>
    <scope>NUCLEOTIDE SEQUENCE [LARGE SCALE GENOMIC DNA]</scope>
    <source>
        <strain evidence="2 3">DSM 25059</strain>
    </source>
</reference>
<evidence type="ECO:0000313" key="2">
    <source>
        <dbReference type="EMBL" id="TDN78392.1"/>
    </source>
</evidence>
<keyword evidence="3" id="KW-1185">Reference proteome</keyword>
<keyword evidence="1" id="KW-0472">Membrane</keyword>
<organism evidence="2 3">
    <name type="scientific">Stakelama pacifica</name>
    <dbReference type="NCBI Taxonomy" id="517720"/>
    <lineage>
        <taxon>Bacteria</taxon>
        <taxon>Pseudomonadati</taxon>
        <taxon>Pseudomonadota</taxon>
        <taxon>Alphaproteobacteria</taxon>
        <taxon>Sphingomonadales</taxon>
        <taxon>Sphingomonadaceae</taxon>
        <taxon>Stakelama</taxon>
    </lineage>
</organism>
<feature type="transmembrane region" description="Helical" evidence="1">
    <location>
        <begin position="242"/>
        <end position="267"/>
    </location>
</feature>
<evidence type="ECO:0000256" key="1">
    <source>
        <dbReference type="SAM" id="Phobius"/>
    </source>
</evidence>
<gene>
    <name evidence="2" type="ORF">EV664_11712</name>
</gene>
<name>A0A4R6FBD7_9SPHN</name>
<dbReference type="EMBL" id="SNWD01000017">
    <property type="protein sequence ID" value="TDN78392.1"/>
    <property type="molecule type" value="Genomic_DNA"/>
</dbReference>
<accession>A0A4R6FBD7</accession>
<dbReference type="OrthoDB" id="7617808at2"/>
<dbReference type="Proteomes" id="UP000295493">
    <property type="component" value="Unassembled WGS sequence"/>
</dbReference>
<evidence type="ECO:0008006" key="4">
    <source>
        <dbReference type="Google" id="ProtNLM"/>
    </source>
</evidence>
<feature type="transmembrane region" description="Helical" evidence="1">
    <location>
        <begin position="150"/>
        <end position="177"/>
    </location>
</feature>
<sequence>MNMGSVIGAGVRVAREQPRAVAIWTAIYIALLLPFGLLILPSLQATMAGNVAGLDPMAAIGHMGGLLLYYIVLMAMLLVLNNAAYRAVLRPRDSRYAYLRVGMDELRILGLGIAVFLVFFLILLLLSIAFGLGGGIGLFGSGTAPSGRGAAWAIVIGVGLYILAVFVSVRLALAFPLTVLRRRIVIGEAWRRSRGNFWALFGAFLVIFLIYSLVSTLLTLITGGGTMATLFSIESMDRSRDMAAISPALLVPQLIASGISGMLWVLLSGCGLAMAARQLSGEDDEELSRIWA</sequence>
<keyword evidence="1" id="KW-1133">Transmembrane helix</keyword>
<feature type="transmembrane region" description="Helical" evidence="1">
    <location>
        <begin position="197"/>
        <end position="222"/>
    </location>
</feature>
<feature type="transmembrane region" description="Helical" evidence="1">
    <location>
        <begin position="106"/>
        <end position="130"/>
    </location>
</feature>
<protein>
    <recommendedName>
        <fullName evidence="4">Glycerophosphoryl diester phosphodiesterase family protein</fullName>
    </recommendedName>
</protein>
<feature type="transmembrane region" description="Helical" evidence="1">
    <location>
        <begin position="60"/>
        <end position="85"/>
    </location>
</feature>
<proteinExistence type="predicted"/>
<evidence type="ECO:0000313" key="3">
    <source>
        <dbReference type="Proteomes" id="UP000295493"/>
    </source>
</evidence>